<dbReference type="SMART" id="SM00220">
    <property type="entry name" value="S_TKc"/>
    <property type="match status" value="1"/>
</dbReference>
<evidence type="ECO:0000313" key="17">
    <source>
        <dbReference type="EMBL" id="GMN25163.1"/>
    </source>
</evidence>
<evidence type="ECO:0000313" key="18">
    <source>
        <dbReference type="Proteomes" id="UP001187192"/>
    </source>
</evidence>
<evidence type="ECO:0000256" key="3">
    <source>
        <dbReference type="ARBA" id="ARBA00022490"/>
    </source>
</evidence>
<dbReference type="AlphaFoldDB" id="A0AA88CKS3"/>
<dbReference type="InterPro" id="IPR000719">
    <property type="entry name" value="Prot_kinase_dom"/>
</dbReference>
<keyword evidence="3" id="KW-0963">Cytoplasm</keyword>
<dbReference type="PROSITE" id="PS50011">
    <property type="entry name" value="PROTEIN_KINASE_DOM"/>
    <property type="match status" value="1"/>
</dbReference>
<keyword evidence="5" id="KW-0597">Phosphoprotein</keyword>
<keyword evidence="7 13" id="KW-0547">Nucleotide-binding</keyword>
<dbReference type="InterPro" id="IPR008271">
    <property type="entry name" value="Ser/Thr_kinase_AS"/>
</dbReference>
<keyword evidence="9 13" id="KW-0067">ATP-binding</keyword>
<dbReference type="PROSITE" id="PS00107">
    <property type="entry name" value="PROTEIN_KINASE_ATP"/>
    <property type="match status" value="1"/>
</dbReference>
<dbReference type="PANTHER" id="PTHR47987:SF14">
    <property type="entry name" value="RECEPTOR-LIKE CYTOSOLIC SERINE_THREONINE-PROTEIN KINASE RBK2"/>
    <property type="match status" value="1"/>
</dbReference>
<dbReference type="GO" id="GO:0005524">
    <property type="term" value="F:ATP binding"/>
    <property type="evidence" value="ECO:0007669"/>
    <property type="project" value="UniProtKB-UniRule"/>
</dbReference>
<keyword evidence="6" id="KW-0808">Transferase</keyword>
<evidence type="ECO:0000256" key="2">
    <source>
        <dbReference type="ARBA" id="ARBA00012513"/>
    </source>
</evidence>
<organism evidence="17 18">
    <name type="scientific">Ficus carica</name>
    <name type="common">Common fig</name>
    <dbReference type="NCBI Taxonomy" id="3494"/>
    <lineage>
        <taxon>Eukaryota</taxon>
        <taxon>Viridiplantae</taxon>
        <taxon>Streptophyta</taxon>
        <taxon>Embryophyta</taxon>
        <taxon>Tracheophyta</taxon>
        <taxon>Spermatophyta</taxon>
        <taxon>Magnoliopsida</taxon>
        <taxon>eudicotyledons</taxon>
        <taxon>Gunneridae</taxon>
        <taxon>Pentapetalae</taxon>
        <taxon>rosids</taxon>
        <taxon>fabids</taxon>
        <taxon>Rosales</taxon>
        <taxon>Moraceae</taxon>
        <taxon>Ficeae</taxon>
        <taxon>Ficus</taxon>
    </lineage>
</organism>
<dbReference type="FunFam" id="1.10.510.10:FF:000335">
    <property type="entry name" value="receptor-like cytosolic serine/threonine-protein kinase RBK2"/>
    <property type="match status" value="1"/>
</dbReference>
<evidence type="ECO:0000256" key="9">
    <source>
        <dbReference type="ARBA" id="ARBA00022840"/>
    </source>
</evidence>
<dbReference type="InterPro" id="IPR017441">
    <property type="entry name" value="Protein_kinase_ATP_BS"/>
</dbReference>
<evidence type="ECO:0000256" key="10">
    <source>
        <dbReference type="ARBA" id="ARBA00047899"/>
    </source>
</evidence>
<feature type="region of interest" description="Disordered" evidence="15">
    <location>
        <begin position="1"/>
        <end position="93"/>
    </location>
</feature>
<keyword evidence="18" id="KW-1185">Reference proteome</keyword>
<comment type="catalytic activity">
    <reaction evidence="10">
        <text>L-threonyl-[protein] + ATP = O-phospho-L-threonyl-[protein] + ADP + H(+)</text>
        <dbReference type="Rhea" id="RHEA:46608"/>
        <dbReference type="Rhea" id="RHEA-COMP:11060"/>
        <dbReference type="Rhea" id="RHEA-COMP:11605"/>
        <dbReference type="ChEBI" id="CHEBI:15378"/>
        <dbReference type="ChEBI" id="CHEBI:30013"/>
        <dbReference type="ChEBI" id="CHEBI:30616"/>
        <dbReference type="ChEBI" id="CHEBI:61977"/>
        <dbReference type="ChEBI" id="CHEBI:456216"/>
        <dbReference type="EC" id="2.7.11.1"/>
    </reaction>
</comment>
<dbReference type="PROSITE" id="PS00108">
    <property type="entry name" value="PROTEIN_KINASE_ST"/>
    <property type="match status" value="1"/>
</dbReference>
<gene>
    <name evidence="17" type="ORF">TIFTF001_000821</name>
</gene>
<evidence type="ECO:0000256" key="7">
    <source>
        <dbReference type="ARBA" id="ARBA00022741"/>
    </source>
</evidence>
<evidence type="ECO:0000256" key="6">
    <source>
        <dbReference type="ARBA" id="ARBA00022679"/>
    </source>
</evidence>
<accession>A0AA88CKS3</accession>
<keyword evidence="8" id="KW-0418">Kinase</keyword>
<dbReference type="InterPro" id="IPR001245">
    <property type="entry name" value="Ser-Thr/Tyr_kinase_cat_dom"/>
</dbReference>
<comment type="similarity">
    <text evidence="14">Belongs to the protein kinase superfamily.</text>
</comment>
<evidence type="ECO:0000256" key="14">
    <source>
        <dbReference type="RuleBase" id="RU000304"/>
    </source>
</evidence>
<dbReference type="GO" id="GO:0005737">
    <property type="term" value="C:cytoplasm"/>
    <property type="evidence" value="ECO:0007669"/>
    <property type="project" value="UniProtKB-SubCell"/>
</dbReference>
<proteinExistence type="inferred from homology"/>
<dbReference type="Pfam" id="PF07714">
    <property type="entry name" value="PK_Tyr_Ser-Thr"/>
    <property type="match status" value="1"/>
</dbReference>
<dbReference type="Gene3D" id="3.30.200.20">
    <property type="entry name" value="Phosphorylase Kinase, domain 1"/>
    <property type="match status" value="1"/>
</dbReference>
<evidence type="ECO:0000256" key="8">
    <source>
        <dbReference type="ARBA" id="ARBA00022777"/>
    </source>
</evidence>
<evidence type="ECO:0000256" key="15">
    <source>
        <dbReference type="SAM" id="MobiDB-lite"/>
    </source>
</evidence>
<comment type="subcellular location">
    <subcellularLocation>
        <location evidence="1">Cytoplasm</location>
    </subcellularLocation>
</comment>
<evidence type="ECO:0000256" key="12">
    <source>
        <dbReference type="ARBA" id="ARBA00063228"/>
    </source>
</evidence>
<comment type="caution">
    <text evidence="17">The sequence shown here is derived from an EMBL/GenBank/DDBJ whole genome shotgun (WGS) entry which is preliminary data.</text>
</comment>
<keyword evidence="4 14" id="KW-0723">Serine/threonine-protein kinase</keyword>
<comment type="catalytic activity">
    <reaction evidence="11">
        <text>L-seryl-[protein] + ATP = O-phospho-L-seryl-[protein] + ADP + H(+)</text>
        <dbReference type="Rhea" id="RHEA:17989"/>
        <dbReference type="Rhea" id="RHEA-COMP:9863"/>
        <dbReference type="Rhea" id="RHEA-COMP:11604"/>
        <dbReference type="ChEBI" id="CHEBI:15378"/>
        <dbReference type="ChEBI" id="CHEBI:29999"/>
        <dbReference type="ChEBI" id="CHEBI:30616"/>
        <dbReference type="ChEBI" id="CHEBI:83421"/>
        <dbReference type="ChEBI" id="CHEBI:456216"/>
        <dbReference type="EC" id="2.7.11.1"/>
    </reaction>
</comment>
<protein>
    <recommendedName>
        <fullName evidence="2">non-specific serine/threonine protein kinase</fullName>
        <ecNumber evidence="2">2.7.11.1</ecNumber>
    </recommendedName>
</protein>
<dbReference type="PANTHER" id="PTHR47987">
    <property type="entry name" value="OS08G0249100 PROTEIN"/>
    <property type="match status" value="1"/>
</dbReference>
<feature type="binding site" evidence="13">
    <location>
        <position position="195"/>
    </location>
    <ligand>
        <name>ATP</name>
        <dbReference type="ChEBI" id="CHEBI:30616"/>
    </ligand>
</feature>
<feature type="domain" description="Protein kinase" evidence="16">
    <location>
        <begin position="167"/>
        <end position="455"/>
    </location>
</feature>
<dbReference type="EMBL" id="BTGU01000001">
    <property type="protein sequence ID" value="GMN25163.1"/>
    <property type="molecule type" value="Genomic_DNA"/>
</dbReference>
<evidence type="ECO:0000256" key="13">
    <source>
        <dbReference type="PROSITE-ProRule" id="PRU10141"/>
    </source>
</evidence>
<feature type="compositionally biased region" description="Low complexity" evidence="15">
    <location>
        <begin position="79"/>
        <end position="93"/>
    </location>
</feature>
<dbReference type="Gene3D" id="1.10.510.10">
    <property type="entry name" value="Transferase(Phosphotransferase) domain 1"/>
    <property type="match status" value="1"/>
</dbReference>
<dbReference type="InterPro" id="IPR011009">
    <property type="entry name" value="Kinase-like_dom_sf"/>
</dbReference>
<evidence type="ECO:0000259" key="16">
    <source>
        <dbReference type="PROSITE" id="PS50011"/>
    </source>
</evidence>
<feature type="compositionally biased region" description="Basic and acidic residues" evidence="15">
    <location>
        <begin position="52"/>
        <end position="64"/>
    </location>
</feature>
<sequence>MEESLRGPMEAHWGKDNYGKAPSKIAEREVDKVKIKRLNFQNPSGCAGDSKNSNREKEKPDESSPRGVIDAFERDTQANKSSNENSKTSSPQSRRVFNWSKILKLLIKKSVKRLASFPPVGMPRLSRGKSMRSKSLKEGHMFCVLNNFENTVVNFTYAELEAATNNFSAANLVGRGGFAHVYKGRLKNGQQIAVKWLINGTLDEKTLGFLSELGIIANVNHPNTAKLIGSCIEDGLHLVFQLYPLGSVGSLLHGSKDVVLGWKERYKIALGTADGLSYLHDSCMKRIIHRDIKADNILLTEDYEPQAFIQICDFGLAKWLPKQWTHHNVSKFEGTFGYFAPEYVMHGIVDEKTDVYSFGVLLLELITGRPALDHLQQSLVVWTKPLIDNNDMKQLVDPALGDNYVPEEMERVVTILLRSDEQISEFAEASRKESLQRTQSEELLDVQEYNSTKFLTSELDKLMELAFSS</sequence>
<dbReference type="InterPro" id="IPR046958">
    <property type="entry name" value="RBK1/2/STUNTED"/>
</dbReference>
<evidence type="ECO:0000256" key="11">
    <source>
        <dbReference type="ARBA" id="ARBA00048679"/>
    </source>
</evidence>
<evidence type="ECO:0000256" key="4">
    <source>
        <dbReference type="ARBA" id="ARBA00022527"/>
    </source>
</evidence>
<reference evidence="17" key="1">
    <citation type="submission" date="2023-07" db="EMBL/GenBank/DDBJ databases">
        <title>draft genome sequence of fig (Ficus carica).</title>
        <authorList>
            <person name="Takahashi T."/>
            <person name="Nishimura K."/>
        </authorList>
    </citation>
    <scope>NUCLEOTIDE SEQUENCE</scope>
</reference>
<evidence type="ECO:0000256" key="5">
    <source>
        <dbReference type="ARBA" id="ARBA00022553"/>
    </source>
</evidence>
<dbReference type="GO" id="GO:0051020">
    <property type="term" value="F:GTPase binding"/>
    <property type="evidence" value="ECO:0007669"/>
    <property type="project" value="UniProtKB-ARBA"/>
</dbReference>
<comment type="subunit">
    <text evidence="12">Interacts with ARAC5 and ARAC10.</text>
</comment>
<dbReference type="Proteomes" id="UP001187192">
    <property type="component" value="Unassembled WGS sequence"/>
</dbReference>
<dbReference type="GO" id="GO:0004674">
    <property type="term" value="F:protein serine/threonine kinase activity"/>
    <property type="evidence" value="ECO:0007669"/>
    <property type="project" value="UniProtKB-KW"/>
</dbReference>
<evidence type="ECO:0000256" key="1">
    <source>
        <dbReference type="ARBA" id="ARBA00004496"/>
    </source>
</evidence>
<dbReference type="EC" id="2.7.11.1" evidence="2"/>
<name>A0AA88CKS3_FICCA</name>
<dbReference type="SUPFAM" id="SSF56112">
    <property type="entry name" value="Protein kinase-like (PK-like)"/>
    <property type="match status" value="1"/>
</dbReference>